<evidence type="ECO:0000256" key="1">
    <source>
        <dbReference type="ARBA" id="ARBA00023239"/>
    </source>
</evidence>
<comment type="subcellular location">
    <subcellularLocation>
        <location evidence="2">Secreted</location>
    </subcellularLocation>
</comment>
<evidence type="ECO:0000256" key="3">
    <source>
        <dbReference type="SAM" id="MobiDB-lite"/>
    </source>
</evidence>
<feature type="chain" id="PRO_5047347154" evidence="4">
    <location>
        <begin position="31"/>
        <end position="441"/>
    </location>
</feature>
<evidence type="ECO:0000256" key="4">
    <source>
        <dbReference type="SAM" id="SignalP"/>
    </source>
</evidence>
<comment type="caution">
    <text evidence="6">The sequence shown here is derived from an EMBL/GenBank/DDBJ whole genome shotgun (WGS) entry which is preliminary data.</text>
</comment>
<proteinExistence type="inferred from homology"/>
<keyword evidence="2" id="KW-0119">Carbohydrate metabolism</keyword>
<dbReference type="SMART" id="SM00656">
    <property type="entry name" value="Amb_all"/>
    <property type="match status" value="1"/>
</dbReference>
<dbReference type="EMBL" id="JAATEN010000012">
    <property type="protein sequence ID" value="NJQ02123.1"/>
    <property type="molecule type" value="Genomic_DNA"/>
</dbReference>
<evidence type="ECO:0000256" key="2">
    <source>
        <dbReference type="RuleBase" id="RU361173"/>
    </source>
</evidence>
<evidence type="ECO:0000313" key="6">
    <source>
        <dbReference type="EMBL" id="NJQ02123.1"/>
    </source>
</evidence>
<feature type="compositionally biased region" description="Low complexity" evidence="3">
    <location>
        <begin position="31"/>
        <end position="46"/>
    </location>
</feature>
<feature type="domain" description="Pectate lyase" evidence="5">
    <location>
        <begin position="102"/>
        <end position="366"/>
    </location>
</feature>
<keyword evidence="2" id="KW-0624">Polysaccharide degradation</keyword>
<reference evidence="6 7" key="1">
    <citation type="submission" date="2020-03" db="EMBL/GenBank/DDBJ databases">
        <title>WGS of actinomycetes isolated from Thailand.</title>
        <authorList>
            <person name="Thawai C."/>
        </authorList>
    </citation>
    <scope>NUCLEOTIDE SEQUENCE [LARGE SCALE GENOMIC DNA]</scope>
    <source>
        <strain evidence="6 7">PLAI 1-29</strain>
    </source>
</reference>
<dbReference type="SUPFAM" id="SSF51126">
    <property type="entry name" value="Pectin lyase-like"/>
    <property type="match status" value="1"/>
</dbReference>
<dbReference type="Gene3D" id="2.160.20.10">
    <property type="entry name" value="Single-stranded right-handed beta-helix, Pectin lyase-like"/>
    <property type="match status" value="1"/>
</dbReference>
<comment type="similarity">
    <text evidence="2">Belongs to the polysaccharide lyase 1 family.</text>
</comment>
<protein>
    <submittedName>
        <fullName evidence="6">Pectate lyase</fullName>
    </submittedName>
</protein>
<name>A0ABX1BYD3_9ACTN</name>
<gene>
    <name evidence="6" type="ORF">HCK00_16655</name>
</gene>
<organism evidence="6 7">
    <name type="scientific">Streptomyces zingiberis</name>
    <dbReference type="NCBI Taxonomy" id="2053010"/>
    <lineage>
        <taxon>Bacteria</taxon>
        <taxon>Bacillati</taxon>
        <taxon>Actinomycetota</taxon>
        <taxon>Actinomycetes</taxon>
        <taxon>Kitasatosporales</taxon>
        <taxon>Streptomycetaceae</taxon>
        <taxon>Streptomyces</taxon>
    </lineage>
</organism>
<dbReference type="InterPro" id="IPR012334">
    <property type="entry name" value="Pectin_lyas_fold"/>
</dbReference>
<keyword evidence="7" id="KW-1185">Reference proteome</keyword>
<keyword evidence="2" id="KW-0964">Secreted</keyword>
<dbReference type="Proteomes" id="UP000695264">
    <property type="component" value="Unassembled WGS sequence"/>
</dbReference>
<accession>A0ABX1BYD3</accession>
<dbReference type="InterPro" id="IPR011050">
    <property type="entry name" value="Pectin_lyase_fold/virulence"/>
</dbReference>
<keyword evidence="4" id="KW-0732">Signal</keyword>
<sequence>MPVRSRPARVAGAAALCGVLLGLAALPASAAGPPAGRGDRPVLPAGDGWGSAEGGTTGGAAADADHVFTVRTRAELAAALGDGDPTPKIIRVAGPIDANTDPAGNPLTCEDYATDGYTLDGYLAAYDPETWGDADPSGPLEEARAASAARQAERVKLTVGSNTTILGTGKDARLLGASLQVTGAENVVVRGVTFEDAYDCFPQWDPTDGDTGNWNSEYDNLVVHGSRHVWVDHNTFTDGRRPDAEQPHYFGRIFQQHDGELDIVRGADLVTVSWNVFADHDKTLLIGNSDSAGGTDRGRLRVTFHHNLFRDVLERAPRVRFGQVDVYNNHYLTTRESAGKYGYAWGVGFESRLVAEHNAFTLPASVDRAKVIKSWKGTALTERNNYVGGRPLDLLAVHNAGVPEEHLGDDAGWTPVLRPRVDHPAAVPALVERGAGAHRLR</sequence>
<evidence type="ECO:0000313" key="7">
    <source>
        <dbReference type="Proteomes" id="UP000695264"/>
    </source>
</evidence>
<keyword evidence="1 2" id="KW-0456">Lyase</keyword>
<feature type="region of interest" description="Disordered" evidence="3">
    <location>
        <begin position="31"/>
        <end position="60"/>
    </location>
</feature>
<dbReference type="PANTHER" id="PTHR31683">
    <property type="entry name" value="PECTATE LYASE 18-RELATED"/>
    <property type="match status" value="1"/>
</dbReference>
<feature type="compositionally biased region" description="Gly residues" evidence="3">
    <location>
        <begin position="47"/>
        <end position="58"/>
    </location>
</feature>
<dbReference type="InterPro" id="IPR045032">
    <property type="entry name" value="PEL"/>
</dbReference>
<dbReference type="RefSeq" id="WP_168102757.1">
    <property type="nucleotide sequence ID" value="NZ_JAATEN010000012.1"/>
</dbReference>
<dbReference type="GO" id="GO:0016829">
    <property type="term" value="F:lyase activity"/>
    <property type="evidence" value="ECO:0007669"/>
    <property type="project" value="UniProtKB-KW"/>
</dbReference>
<evidence type="ECO:0000259" key="5">
    <source>
        <dbReference type="SMART" id="SM00656"/>
    </source>
</evidence>
<dbReference type="Pfam" id="PF00544">
    <property type="entry name" value="Pectate_lyase_4"/>
    <property type="match status" value="2"/>
</dbReference>
<dbReference type="InterPro" id="IPR002022">
    <property type="entry name" value="Pec_lyase"/>
</dbReference>
<dbReference type="PANTHER" id="PTHR31683:SF18">
    <property type="entry name" value="PECTATE LYASE 21-RELATED"/>
    <property type="match status" value="1"/>
</dbReference>
<feature type="signal peptide" evidence="4">
    <location>
        <begin position="1"/>
        <end position="30"/>
    </location>
</feature>